<dbReference type="CDD" id="cd00067">
    <property type="entry name" value="GAL4"/>
    <property type="match status" value="1"/>
</dbReference>
<keyword evidence="1" id="KW-0805">Transcription regulation</keyword>
<protein>
    <recommendedName>
        <fullName evidence="5">Zn(2)-C6 fungal-type domain-containing protein</fullName>
    </recommendedName>
</protein>
<dbReference type="PhylomeDB" id="B8MNB5"/>
<evidence type="ECO:0000256" key="1">
    <source>
        <dbReference type="ARBA" id="ARBA00023015"/>
    </source>
</evidence>
<dbReference type="InParanoid" id="B8MNB5"/>
<keyword evidence="2" id="KW-0238">DNA-binding</keyword>
<dbReference type="GO" id="GO:0008270">
    <property type="term" value="F:zinc ion binding"/>
    <property type="evidence" value="ECO:0007669"/>
    <property type="project" value="InterPro"/>
</dbReference>
<evidence type="ECO:0000256" key="4">
    <source>
        <dbReference type="ARBA" id="ARBA00023242"/>
    </source>
</evidence>
<feature type="domain" description="Zn(2)-C6 fungal-type" evidence="5">
    <location>
        <begin position="14"/>
        <end position="44"/>
    </location>
</feature>
<evidence type="ECO:0000256" key="3">
    <source>
        <dbReference type="ARBA" id="ARBA00023163"/>
    </source>
</evidence>
<evidence type="ECO:0000313" key="7">
    <source>
        <dbReference type="Proteomes" id="UP000001745"/>
    </source>
</evidence>
<dbReference type="eggNOG" id="ENOG502SP01">
    <property type="taxonomic scope" value="Eukaryota"/>
</dbReference>
<dbReference type="Pfam" id="PF00172">
    <property type="entry name" value="Zn_clus"/>
    <property type="match status" value="1"/>
</dbReference>
<name>B8MNB5_TALSN</name>
<dbReference type="Gene3D" id="4.10.240.10">
    <property type="entry name" value="Zn(2)-C6 fungal-type DNA-binding domain"/>
    <property type="match status" value="1"/>
</dbReference>
<reference evidence="7" key="1">
    <citation type="journal article" date="2015" name="Genome Announc.">
        <title>Genome sequence of the AIDS-associated pathogen Penicillium marneffei (ATCC18224) and its near taxonomic relative Talaromyces stipitatus (ATCC10500).</title>
        <authorList>
            <person name="Nierman W.C."/>
            <person name="Fedorova-Abrams N.D."/>
            <person name="Andrianopoulos A."/>
        </authorList>
    </citation>
    <scope>NUCLEOTIDE SEQUENCE [LARGE SCALE GENOMIC DNA]</scope>
    <source>
        <strain evidence="7">ATCC 10500 / CBS 375.48 / QM 6759 / NRRL 1006</strain>
    </source>
</reference>
<evidence type="ECO:0000259" key="5">
    <source>
        <dbReference type="PROSITE" id="PS50048"/>
    </source>
</evidence>
<dbReference type="Proteomes" id="UP000001745">
    <property type="component" value="Unassembled WGS sequence"/>
</dbReference>
<accession>B8MNB5</accession>
<dbReference type="SUPFAM" id="SSF57701">
    <property type="entry name" value="Zn2/Cys6 DNA-binding domain"/>
    <property type="match status" value="1"/>
</dbReference>
<dbReference type="InterPro" id="IPR036864">
    <property type="entry name" value="Zn2-C6_fun-type_DNA-bd_sf"/>
</dbReference>
<keyword evidence="3" id="KW-0804">Transcription</keyword>
<dbReference type="STRING" id="441959.B8MNB5"/>
<dbReference type="OMA" id="RYENTHF"/>
<gene>
    <name evidence="6" type="ORF">TSTA_102340</name>
</gene>
<dbReference type="RefSeq" id="XP_002486242.1">
    <property type="nucleotide sequence ID" value="XM_002486197.1"/>
</dbReference>
<evidence type="ECO:0000256" key="2">
    <source>
        <dbReference type="ARBA" id="ARBA00023125"/>
    </source>
</evidence>
<evidence type="ECO:0000313" key="6">
    <source>
        <dbReference type="EMBL" id="EED14004.1"/>
    </source>
</evidence>
<dbReference type="VEuPathDB" id="FungiDB:TSTA_102340"/>
<dbReference type="PROSITE" id="PS00463">
    <property type="entry name" value="ZN2_CY6_FUNGAL_1"/>
    <property type="match status" value="1"/>
</dbReference>
<keyword evidence="4" id="KW-0539">Nucleus</keyword>
<organism evidence="6 7">
    <name type="scientific">Talaromyces stipitatus (strain ATCC 10500 / CBS 375.48 / QM 6759 / NRRL 1006)</name>
    <name type="common">Penicillium stipitatum</name>
    <dbReference type="NCBI Taxonomy" id="441959"/>
    <lineage>
        <taxon>Eukaryota</taxon>
        <taxon>Fungi</taxon>
        <taxon>Dikarya</taxon>
        <taxon>Ascomycota</taxon>
        <taxon>Pezizomycotina</taxon>
        <taxon>Eurotiomycetes</taxon>
        <taxon>Eurotiomycetidae</taxon>
        <taxon>Eurotiales</taxon>
        <taxon>Trichocomaceae</taxon>
        <taxon>Talaromyces</taxon>
        <taxon>Talaromyces sect. Talaromyces</taxon>
    </lineage>
</organism>
<dbReference type="SMART" id="SM00066">
    <property type="entry name" value="GAL4"/>
    <property type="match status" value="1"/>
</dbReference>
<sequence>MIQPPAVPERATIVCLQCKMRKRKCDKRLPCCSNCDRVQRACRYDYHEPQSTARSTWTVTLQNGASGASGIKRYENTHFQISASFFPRRQDGQGTPHRNRFAKAPVTIPIVQYWFTPTYNDATLFITTLLCVLSHQRRRWMLTGQTADGSFRPQDVRWLDWCYVEGIRQINRALNDPEPVITDNMILNVLIMAAADGGTVSINSLESPFHAPLRSLQWLDIYGSVSANPVHLRGLIQLIHLRGGLEMIELPGLGAVLCFFELINCSRSLSHPQFSFISLQGIKNPTISEYFMFSTDGLKDRFAELYRVGCSEEFLAIYQAMRVHLFTLDRYLRGMIPDPDLRQISDRRNLIQHRLMSLRPSSGRADCQVNLSEACRLSAIIFSVGVIFPLSGHEAPFSSLANMLRVELERCDVTAMLSEPKHTTLLVWILTLGGIAATQPDLRPWFVNKLGTIVLTSTAQWIGVKKRLQAMLWLSASCDCAGERLWKEVESLRSQPPCRESRDL</sequence>
<dbReference type="GO" id="GO:0003677">
    <property type="term" value="F:DNA binding"/>
    <property type="evidence" value="ECO:0007669"/>
    <property type="project" value="UniProtKB-KW"/>
</dbReference>
<dbReference type="InterPro" id="IPR001138">
    <property type="entry name" value="Zn2Cys6_DnaBD"/>
</dbReference>
<dbReference type="EMBL" id="EQ962658">
    <property type="protein sequence ID" value="EED14004.1"/>
    <property type="molecule type" value="Genomic_DNA"/>
</dbReference>
<dbReference type="GO" id="GO:0000981">
    <property type="term" value="F:DNA-binding transcription factor activity, RNA polymerase II-specific"/>
    <property type="evidence" value="ECO:0007669"/>
    <property type="project" value="InterPro"/>
</dbReference>
<dbReference type="GeneID" id="8100811"/>
<dbReference type="PROSITE" id="PS50048">
    <property type="entry name" value="ZN2_CY6_FUNGAL_2"/>
    <property type="match status" value="1"/>
</dbReference>
<keyword evidence="7" id="KW-1185">Reference proteome</keyword>
<proteinExistence type="predicted"/>
<dbReference type="OrthoDB" id="4224681at2759"/>
<dbReference type="HOGENOM" id="CLU_540986_0_0_1"/>
<dbReference type="PANTHER" id="PTHR37540">
    <property type="entry name" value="TRANSCRIPTION FACTOR (ACR-2), PUTATIVE-RELATED-RELATED"/>
    <property type="match status" value="1"/>
</dbReference>
<dbReference type="PANTHER" id="PTHR37540:SF5">
    <property type="entry name" value="TRANSCRIPTION FACTOR DOMAIN-CONTAINING PROTEIN"/>
    <property type="match status" value="1"/>
</dbReference>
<dbReference type="AlphaFoldDB" id="B8MNB5"/>